<comment type="caution">
    <text evidence="1">The sequence shown here is derived from an EMBL/GenBank/DDBJ whole genome shotgun (WGS) entry which is preliminary data.</text>
</comment>
<dbReference type="Proteomes" id="UP000805193">
    <property type="component" value="Unassembled WGS sequence"/>
</dbReference>
<organism evidence="1 2">
    <name type="scientific">Ixodes persulcatus</name>
    <name type="common">Taiga tick</name>
    <dbReference type="NCBI Taxonomy" id="34615"/>
    <lineage>
        <taxon>Eukaryota</taxon>
        <taxon>Metazoa</taxon>
        <taxon>Ecdysozoa</taxon>
        <taxon>Arthropoda</taxon>
        <taxon>Chelicerata</taxon>
        <taxon>Arachnida</taxon>
        <taxon>Acari</taxon>
        <taxon>Parasitiformes</taxon>
        <taxon>Ixodida</taxon>
        <taxon>Ixodoidea</taxon>
        <taxon>Ixodidae</taxon>
        <taxon>Ixodinae</taxon>
        <taxon>Ixodes</taxon>
    </lineage>
</organism>
<accession>A0AC60PQZ5</accession>
<protein>
    <submittedName>
        <fullName evidence="1">Uncharacterized protein</fullName>
    </submittedName>
</protein>
<name>A0AC60PQZ5_IXOPE</name>
<dbReference type="EMBL" id="JABSTQ010010102">
    <property type="protein sequence ID" value="KAG0423434.1"/>
    <property type="molecule type" value="Genomic_DNA"/>
</dbReference>
<sequence>MAEGIVAHASRAHPASVSRGARFSRPLVVNEWERLVSHSLCSTRTRSFTDAIIACNSVFGSILDGYRPVLTETAPLFIGDGDPLGLFDLRRGRVHNVNETYFRGKLSVGCNDTHMDLQIPLKVKRPRIVYDVRQSLREIPLTGELHITMDLIDFDVRLLATRKKRAAPPLVSSMDILKLVRFKMTFHDMGLLGSLLNLALHTTHAMYGQPQEELFRILLHRALQRYADNYPLPI</sequence>
<reference evidence="1 2" key="1">
    <citation type="journal article" date="2020" name="Cell">
        <title>Large-Scale Comparative Analyses of Tick Genomes Elucidate Their Genetic Diversity and Vector Capacities.</title>
        <authorList>
            <consortium name="Tick Genome and Microbiome Consortium (TIGMIC)"/>
            <person name="Jia N."/>
            <person name="Wang J."/>
            <person name="Shi W."/>
            <person name="Du L."/>
            <person name="Sun Y."/>
            <person name="Zhan W."/>
            <person name="Jiang J.F."/>
            <person name="Wang Q."/>
            <person name="Zhang B."/>
            <person name="Ji P."/>
            <person name="Bell-Sakyi L."/>
            <person name="Cui X.M."/>
            <person name="Yuan T.T."/>
            <person name="Jiang B.G."/>
            <person name="Yang W.F."/>
            <person name="Lam T.T."/>
            <person name="Chang Q.C."/>
            <person name="Ding S.J."/>
            <person name="Wang X.J."/>
            <person name="Zhu J.G."/>
            <person name="Ruan X.D."/>
            <person name="Zhao L."/>
            <person name="Wei J.T."/>
            <person name="Ye R.Z."/>
            <person name="Que T.C."/>
            <person name="Du C.H."/>
            <person name="Zhou Y.H."/>
            <person name="Cheng J.X."/>
            <person name="Dai P.F."/>
            <person name="Guo W.B."/>
            <person name="Han X.H."/>
            <person name="Huang E.J."/>
            <person name="Li L.F."/>
            <person name="Wei W."/>
            <person name="Gao Y.C."/>
            <person name="Liu J.Z."/>
            <person name="Shao H.Z."/>
            <person name="Wang X."/>
            <person name="Wang C.C."/>
            <person name="Yang T.C."/>
            <person name="Huo Q.B."/>
            <person name="Li W."/>
            <person name="Chen H.Y."/>
            <person name="Chen S.E."/>
            <person name="Zhou L.G."/>
            <person name="Ni X.B."/>
            <person name="Tian J.H."/>
            <person name="Sheng Y."/>
            <person name="Liu T."/>
            <person name="Pan Y.S."/>
            <person name="Xia L.Y."/>
            <person name="Li J."/>
            <person name="Zhao F."/>
            <person name="Cao W.C."/>
        </authorList>
    </citation>
    <scope>NUCLEOTIDE SEQUENCE [LARGE SCALE GENOMIC DNA]</scope>
    <source>
        <strain evidence="1">Iper-2018</strain>
    </source>
</reference>
<evidence type="ECO:0000313" key="1">
    <source>
        <dbReference type="EMBL" id="KAG0423434.1"/>
    </source>
</evidence>
<gene>
    <name evidence="1" type="ORF">HPB47_000793</name>
</gene>
<proteinExistence type="predicted"/>
<evidence type="ECO:0000313" key="2">
    <source>
        <dbReference type="Proteomes" id="UP000805193"/>
    </source>
</evidence>
<keyword evidence="2" id="KW-1185">Reference proteome</keyword>